<evidence type="ECO:0000313" key="4">
    <source>
        <dbReference type="EMBL" id="WWY23748.1"/>
    </source>
</evidence>
<dbReference type="PANTHER" id="PTHR43788:SF6">
    <property type="entry name" value="DNA HELICASE B"/>
    <property type="match status" value="1"/>
</dbReference>
<name>A0ABZ2JRL0_9PSED</name>
<dbReference type="SUPFAM" id="SSF52540">
    <property type="entry name" value="P-loop containing nucleoside triphosphate hydrolases"/>
    <property type="match status" value="1"/>
</dbReference>
<dbReference type="Pfam" id="PF13538">
    <property type="entry name" value="UvrD_C_2"/>
    <property type="match status" value="1"/>
</dbReference>
<evidence type="ECO:0000259" key="3">
    <source>
        <dbReference type="Pfam" id="PF13538"/>
    </source>
</evidence>
<dbReference type="InterPro" id="IPR027785">
    <property type="entry name" value="UvrD-like_helicase_C"/>
</dbReference>
<evidence type="ECO:0000256" key="2">
    <source>
        <dbReference type="ARBA" id="ARBA00022840"/>
    </source>
</evidence>
<keyword evidence="2" id="KW-0067">ATP-binding</keyword>
<reference evidence="4 5" key="1">
    <citation type="submission" date="2024-03" db="EMBL/GenBank/DDBJ databases">
        <title>Pseudomonas juntendi.</title>
        <authorList>
            <person name="Liu Y."/>
        </authorList>
    </citation>
    <scope>NUCLEOTIDE SEQUENCE [LARGE SCALE GENOMIC DNA]</scope>
    <source>
        <strain evidence="4 5">L4046hy</strain>
        <plasmid evidence="4 5">pL4046hy</plasmid>
    </source>
</reference>
<gene>
    <name evidence="4" type="ORF">V9385_26490</name>
</gene>
<geneLocation type="plasmid" evidence="4 5">
    <name>pL4046hy</name>
</geneLocation>
<keyword evidence="4" id="KW-0614">Plasmid</keyword>
<protein>
    <submittedName>
        <fullName evidence="4">AAA family ATPase</fullName>
    </submittedName>
</protein>
<feature type="domain" description="UvrD-like helicase C-terminal" evidence="3">
    <location>
        <begin position="261"/>
        <end position="307"/>
    </location>
</feature>
<proteinExistence type="predicted"/>
<sequence length="345" mass="37807">MLPSSTAAGFLRSVTDEDMGECPVVVIDEASMLDNVTFYKLTQKLPAGTHLVLVGDPFQLPPIGAGLVFHVLCQLSAIPVTRLIEVKRQAKGSEIPVAASAIREGKWPAFSALESAEVVFIPCAESEISSETMRLYEMDRGNSQILAATRSSPYAGVETINRLCHLRYAAGARQLEVINDESGVLEQTGFCEGDLLIYTANDWNRNLQNGRLGRLVTVFDEPVKVNTGTEERPLWRSALARAEFEGAQHYLFDSDVDLIQHAYAITVHKSQGSQFRRVIIPVVKSKVLDRTFAYTALTRAQIQVIFVGDVDAVKEAVALPPRAFSRQVGLKAMLEDALLSLCQAA</sequence>
<dbReference type="CDD" id="cd18809">
    <property type="entry name" value="SF1_C_RecD"/>
    <property type="match status" value="1"/>
</dbReference>
<keyword evidence="1" id="KW-0547">Nucleotide-binding</keyword>
<dbReference type="Gene3D" id="3.40.50.300">
    <property type="entry name" value="P-loop containing nucleotide triphosphate hydrolases"/>
    <property type="match status" value="2"/>
</dbReference>
<dbReference type="EMBL" id="CP146692">
    <property type="protein sequence ID" value="WWY23748.1"/>
    <property type="molecule type" value="Genomic_DNA"/>
</dbReference>
<evidence type="ECO:0000256" key="1">
    <source>
        <dbReference type="ARBA" id="ARBA00022741"/>
    </source>
</evidence>
<dbReference type="InterPro" id="IPR027417">
    <property type="entry name" value="P-loop_NTPase"/>
</dbReference>
<dbReference type="Proteomes" id="UP001375228">
    <property type="component" value="Plasmid pL4046hy"/>
</dbReference>
<accession>A0ABZ2JRL0</accession>
<organism evidence="4 5">
    <name type="scientific">Pseudomonas juntendi</name>
    <dbReference type="NCBI Taxonomy" id="2666183"/>
    <lineage>
        <taxon>Bacteria</taxon>
        <taxon>Pseudomonadati</taxon>
        <taxon>Pseudomonadota</taxon>
        <taxon>Gammaproteobacteria</taxon>
        <taxon>Pseudomonadales</taxon>
        <taxon>Pseudomonadaceae</taxon>
        <taxon>Pseudomonas</taxon>
    </lineage>
</organism>
<keyword evidence="5" id="KW-1185">Reference proteome</keyword>
<evidence type="ECO:0000313" key="5">
    <source>
        <dbReference type="Proteomes" id="UP001375228"/>
    </source>
</evidence>
<dbReference type="RefSeq" id="WP_232891631.1">
    <property type="nucleotide sequence ID" value="NZ_CP146692.1"/>
</dbReference>
<dbReference type="PANTHER" id="PTHR43788">
    <property type="entry name" value="DNA2/NAM7 HELICASE FAMILY MEMBER"/>
    <property type="match status" value="1"/>
</dbReference>
<dbReference type="Pfam" id="PF13604">
    <property type="entry name" value="AAA_30"/>
    <property type="match status" value="1"/>
</dbReference>
<dbReference type="InterPro" id="IPR050534">
    <property type="entry name" value="Coronavir_polyprotein_1ab"/>
</dbReference>